<protein>
    <submittedName>
        <fullName evidence="3">Uncharacterized protein</fullName>
    </submittedName>
</protein>
<dbReference type="PANTHER" id="PTHR36033:SF1">
    <property type="entry name" value="NUCLEIC ACID-BINDING PROTEINS SUPERFAMILY"/>
    <property type="match status" value="1"/>
</dbReference>
<dbReference type="EMBL" id="CM017872">
    <property type="protein sequence ID" value="KAG1326182.1"/>
    <property type="molecule type" value="Genomic_DNA"/>
</dbReference>
<dbReference type="InterPro" id="IPR035203">
    <property type="entry name" value="Cdc24_OB3"/>
</dbReference>
<dbReference type="SUPFAM" id="SSF50249">
    <property type="entry name" value="Nucleic acid-binding proteins"/>
    <property type="match status" value="1"/>
</dbReference>
<organism evidence="3 4">
    <name type="scientific">Cocos nucifera</name>
    <name type="common">Coconut palm</name>
    <dbReference type="NCBI Taxonomy" id="13894"/>
    <lineage>
        <taxon>Eukaryota</taxon>
        <taxon>Viridiplantae</taxon>
        <taxon>Streptophyta</taxon>
        <taxon>Embryophyta</taxon>
        <taxon>Tracheophyta</taxon>
        <taxon>Spermatophyta</taxon>
        <taxon>Magnoliopsida</taxon>
        <taxon>Liliopsida</taxon>
        <taxon>Arecaceae</taxon>
        <taxon>Arecoideae</taxon>
        <taxon>Cocoseae</taxon>
        <taxon>Attaleinae</taxon>
        <taxon>Cocos</taxon>
    </lineage>
</organism>
<evidence type="ECO:0000259" key="2">
    <source>
        <dbReference type="Pfam" id="PF17246"/>
    </source>
</evidence>
<evidence type="ECO:0000313" key="3">
    <source>
        <dbReference type="EMBL" id="KAG1326182.1"/>
    </source>
</evidence>
<comment type="caution">
    <text evidence="3">The sequence shown here is derived from an EMBL/GenBank/DDBJ whole genome shotgun (WGS) entry which is preliminary data.</text>
</comment>
<accession>A0A8K0HSU0</accession>
<proteinExistence type="predicted"/>
<dbReference type="Pfam" id="PF17246">
    <property type="entry name" value="CDC24_OB1"/>
    <property type="match status" value="1"/>
</dbReference>
<feature type="domain" description="Cell division control protein 24 OB" evidence="2">
    <location>
        <begin position="29"/>
        <end position="155"/>
    </location>
</feature>
<sequence>MSSSRFEMSSPLSSPLGDFAIAEEDDDAFLGLVEYARSMLFPEDDDSDAAAGGGGDPRAPPWSWVVSRILKTCVAYPSGVTSAILLSDLFQAWSEQHRYATSKKRLECTIPLKKRQRRTRLPNTVTIDSVYEKTFLSPSGVLEAVVVDAFVLPGTDIYMLSLGDLWSSCTIDLYLHRRIESIGSLETSALVQRKQITLVDNDGIHIKFLLWGEQIHLANLFRPFIANFVENIYETREELCLEYGSATQIYLVPFIQHEEQVGSSSIHTNEESRIKVVECIRFMQIRKKSELNMAFKSARKLKTYVIDLHDKMSRISLYGVIMKLTREDNASEVVFSVTIEDITGKIVAKLHFIKSWSLGKLGVGHTIYISGLTCSMTTREQLEVSWFEKDEGASLINISCLPALLNSSCLQKLSYLSNISNKINATHICCVRLDQIEHHNVCSRKSHVACGRLANERSDELVECSFCCRSCNNEYVQSFLLKVTLVDESGKISAWCTGQTATELLQISADEFVALPEDEQAMYLYTLEHERYMVAIVNCKMCSDGTSAALDQENIPSWEIVRAQKCE</sequence>
<dbReference type="AlphaFoldDB" id="A0A8K0HSU0"/>
<keyword evidence="4" id="KW-1185">Reference proteome</keyword>
<reference evidence="3" key="1">
    <citation type="journal article" date="2017" name="Gigascience">
        <title>The genome draft of coconut (Cocos nucifera).</title>
        <authorList>
            <person name="Xiao Y."/>
            <person name="Xu P."/>
            <person name="Fan H."/>
            <person name="Baudouin L."/>
            <person name="Xia W."/>
            <person name="Bocs S."/>
            <person name="Xu J."/>
            <person name="Li Q."/>
            <person name="Guo A."/>
            <person name="Zhou L."/>
            <person name="Li J."/>
            <person name="Wu Y."/>
            <person name="Ma Z."/>
            <person name="Armero A."/>
            <person name="Issali A.E."/>
            <person name="Liu N."/>
            <person name="Peng M."/>
            <person name="Yang Y."/>
        </authorList>
    </citation>
    <scope>NUCLEOTIDE SEQUENCE</scope>
    <source>
        <tissue evidence="3">Spear leaf of Hainan Tall coconut</tissue>
    </source>
</reference>
<dbReference type="Pfam" id="PF17244">
    <property type="entry name" value="CDC24_OB3"/>
    <property type="match status" value="1"/>
</dbReference>
<name>A0A8K0HSU0_COCNU</name>
<feature type="domain" description="Cell division control protein 24 OB" evidence="1">
    <location>
        <begin position="307"/>
        <end position="527"/>
    </location>
</feature>
<reference evidence="3" key="2">
    <citation type="submission" date="2019-07" db="EMBL/GenBank/DDBJ databases">
        <authorList>
            <person name="Yang Y."/>
            <person name="Bocs S."/>
            <person name="Baudouin L."/>
        </authorList>
    </citation>
    <scope>NUCLEOTIDE SEQUENCE</scope>
    <source>
        <tissue evidence="3">Spear leaf of Hainan Tall coconut</tissue>
    </source>
</reference>
<evidence type="ECO:0000259" key="1">
    <source>
        <dbReference type="Pfam" id="PF17244"/>
    </source>
</evidence>
<dbReference type="Proteomes" id="UP000797356">
    <property type="component" value="Chromosome 1"/>
</dbReference>
<dbReference type="InterPro" id="IPR035201">
    <property type="entry name" value="Cdc24_OB1"/>
</dbReference>
<evidence type="ECO:0000313" key="4">
    <source>
        <dbReference type="Proteomes" id="UP000797356"/>
    </source>
</evidence>
<dbReference type="OrthoDB" id="10265890at2759"/>
<dbReference type="Gene3D" id="2.40.50.140">
    <property type="entry name" value="Nucleic acid-binding proteins"/>
    <property type="match status" value="1"/>
</dbReference>
<dbReference type="InterPro" id="IPR012340">
    <property type="entry name" value="NA-bd_OB-fold"/>
</dbReference>
<gene>
    <name evidence="3" type="ORF">COCNU_01G001160</name>
</gene>
<dbReference type="PANTHER" id="PTHR36033">
    <property type="entry name" value="NUCLEIC ACID-BINDING PROTEINS SUPERFAMILY"/>
    <property type="match status" value="1"/>
</dbReference>